<evidence type="ECO:0000313" key="6">
    <source>
        <dbReference type="EMBL" id="RMZ93907.1"/>
    </source>
</evidence>
<sequence length="389" mass="44597">MSTIVEIFEKFGINLNNGEETFNSFSVDPRRFQSNLIQFIQKSPENPKWEKNYETIWKILESYLDNETNFAVSLLPSKNVSSQHTHSSNQDSLLKILLEISDLQSDLFDYLVSKILNYLETSDTNSDIQILGLQINIPSYIVSQFRYQPRINNPQALCQKLIELINSTTNSAIKKEIIACFPDILCDSQHDGLVSDLELLLDEIELISPTLDTLSNLSFKKENLLGITRTVLLKFPLLGEKDLPSSLKFILKASIILNDKDVFNDLRSKLKLDELADDSVRHVVYDIFRENFQVSNQLVELYSTCIQYNTLAFVNNLILPFDFLVVTLSYSIAQYSKSIDKFFKAAIKQETIRNVEKSSLIFIKFCSNFSQEVLDPIEKMSKSLIQNPP</sequence>
<dbReference type="OrthoDB" id="10069172at2759"/>
<dbReference type="PANTHER" id="PTHR32086:SF0">
    <property type="entry name" value="FANCONI ANEMIA GROUP D2 PROTEIN"/>
    <property type="match status" value="1"/>
</dbReference>
<proteinExistence type="inferred from homology"/>
<dbReference type="GO" id="GO:0007129">
    <property type="term" value="P:homologous chromosome pairing at meiosis"/>
    <property type="evidence" value="ECO:0007669"/>
    <property type="project" value="TreeGrafter"/>
</dbReference>
<evidence type="ECO:0000256" key="3">
    <source>
        <dbReference type="ARBA" id="ARBA00022843"/>
    </source>
</evidence>
<feature type="non-terminal residue" evidence="6">
    <location>
        <position position="389"/>
    </location>
</feature>
<comment type="subcellular location">
    <subcellularLocation>
        <location evidence="1">Nucleus</location>
    </subcellularLocation>
</comment>
<keyword evidence="7" id="KW-1185">Reference proteome</keyword>
<protein>
    <submittedName>
        <fullName evidence="6">Fanconi anemia group D2 isoform X1</fullName>
    </submittedName>
</protein>
<comment type="similarity">
    <text evidence="5">Belongs to the Fanconi anemia protein FANCD2 family.</text>
</comment>
<keyword evidence="3" id="KW-0832">Ubl conjugation</keyword>
<comment type="caution">
    <text evidence="6">The sequence shown here is derived from an EMBL/GenBank/DDBJ whole genome shotgun (WGS) entry which is preliminary data.</text>
</comment>
<keyword evidence="4" id="KW-0539">Nucleus</keyword>
<dbReference type="GO" id="GO:0036297">
    <property type="term" value="P:interstrand cross-link repair"/>
    <property type="evidence" value="ECO:0007669"/>
    <property type="project" value="TreeGrafter"/>
</dbReference>
<dbReference type="Proteomes" id="UP000276133">
    <property type="component" value="Unassembled WGS sequence"/>
</dbReference>
<dbReference type="GO" id="GO:1990918">
    <property type="term" value="P:double-strand break repair involved in meiotic recombination"/>
    <property type="evidence" value="ECO:0007669"/>
    <property type="project" value="TreeGrafter"/>
</dbReference>
<evidence type="ECO:0000256" key="5">
    <source>
        <dbReference type="ARBA" id="ARBA00093456"/>
    </source>
</evidence>
<dbReference type="Pfam" id="PF14631">
    <property type="entry name" value="FancD2"/>
    <property type="match status" value="1"/>
</dbReference>
<keyword evidence="2" id="KW-1017">Isopeptide bond</keyword>
<dbReference type="PANTHER" id="PTHR32086">
    <property type="entry name" value="FANCONI ANEMIA GROUP D2 PROTEIN"/>
    <property type="match status" value="1"/>
</dbReference>
<reference evidence="6 7" key="1">
    <citation type="journal article" date="2018" name="Sci. Rep.">
        <title>Genomic signatures of local adaptation to the degree of environmental predictability in rotifers.</title>
        <authorList>
            <person name="Franch-Gras L."/>
            <person name="Hahn C."/>
            <person name="Garcia-Roger E.M."/>
            <person name="Carmona M.J."/>
            <person name="Serra M."/>
            <person name="Gomez A."/>
        </authorList>
    </citation>
    <scope>NUCLEOTIDE SEQUENCE [LARGE SCALE GENOMIC DNA]</scope>
    <source>
        <strain evidence="6">HYR1</strain>
    </source>
</reference>
<dbReference type="GO" id="GO:0000793">
    <property type="term" value="C:condensed chromosome"/>
    <property type="evidence" value="ECO:0007669"/>
    <property type="project" value="TreeGrafter"/>
</dbReference>
<dbReference type="GO" id="GO:0031573">
    <property type="term" value="P:mitotic intra-S DNA damage checkpoint signaling"/>
    <property type="evidence" value="ECO:0007669"/>
    <property type="project" value="TreeGrafter"/>
</dbReference>
<dbReference type="AlphaFoldDB" id="A0A3M7P568"/>
<organism evidence="6 7">
    <name type="scientific">Brachionus plicatilis</name>
    <name type="common">Marine rotifer</name>
    <name type="synonym">Brachionus muelleri</name>
    <dbReference type="NCBI Taxonomy" id="10195"/>
    <lineage>
        <taxon>Eukaryota</taxon>
        <taxon>Metazoa</taxon>
        <taxon>Spiralia</taxon>
        <taxon>Gnathifera</taxon>
        <taxon>Rotifera</taxon>
        <taxon>Eurotatoria</taxon>
        <taxon>Monogononta</taxon>
        <taxon>Pseudotrocha</taxon>
        <taxon>Ploima</taxon>
        <taxon>Brachionidae</taxon>
        <taxon>Brachionus</taxon>
    </lineage>
</organism>
<evidence type="ECO:0000313" key="7">
    <source>
        <dbReference type="Proteomes" id="UP000276133"/>
    </source>
</evidence>
<dbReference type="EMBL" id="REGN01013462">
    <property type="protein sequence ID" value="RMZ93907.1"/>
    <property type="molecule type" value="Genomic_DNA"/>
</dbReference>
<evidence type="ECO:0000256" key="1">
    <source>
        <dbReference type="ARBA" id="ARBA00004123"/>
    </source>
</evidence>
<accession>A0A3M7P568</accession>
<dbReference type="STRING" id="10195.A0A3M7P568"/>
<evidence type="ECO:0000256" key="2">
    <source>
        <dbReference type="ARBA" id="ARBA00022499"/>
    </source>
</evidence>
<gene>
    <name evidence="6" type="ORF">BpHYR1_035776</name>
</gene>
<name>A0A3M7P568_BRAPC</name>
<dbReference type="GO" id="GO:0005634">
    <property type="term" value="C:nucleus"/>
    <property type="evidence" value="ECO:0007669"/>
    <property type="project" value="UniProtKB-SubCell"/>
</dbReference>
<dbReference type="InterPro" id="IPR029448">
    <property type="entry name" value="FANCD2"/>
</dbReference>
<dbReference type="GO" id="GO:0070182">
    <property type="term" value="F:DNA polymerase binding"/>
    <property type="evidence" value="ECO:0007669"/>
    <property type="project" value="TreeGrafter"/>
</dbReference>
<evidence type="ECO:0000256" key="4">
    <source>
        <dbReference type="ARBA" id="ARBA00023242"/>
    </source>
</evidence>